<dbReference type="Proteomes" id="UP000593562">
    <property type="component" value="Unassembled WGS sequence"/>
</dbReference>
<comment type="subcellular location">
    <subcellularLocation>
        <location evidence="3">Lipid droplet</location>
    </subcellularLocation>
    <subcellularLocation>
        <location evidence="2">Membrane</location>
        <topology evidence="2">Multi-pass membrane protein</topology>
    </subcellularLocation>
</comment>
<evidence type="ECO:0000256" key="7">
    <source>
        <dbReference type="ARBA" id="ARBA00022989"/>
    </source>
</evidence>
<reference evidence="11 12" key="1">
    <citation type="journal article" date="2020" name="Nat. Commun.">
        <title>Genome of Tripterygium wilfordii and identification of cytochrome P450 involved in triptolide biosynthesis.</title>
        <authorList>
            <person name="Tu L."/>
            <person name="Su P."/>
            <person name="Zhang Z."/>
            <person name="Gao L."/>
            <person name="Wang J."/>
            <person name="Hu T."/>
            <person name="Zhou J."/>
            <person name="Zhang Y."/>
            <person name="Zhao Y."/>
            <person name="Liu Y."/>
            <person name="Song Y."/>
            <person name="Tong Y."/>
            <person name="Lu Y."/>
            <person name="Yang J."/>
            <person name="Xu C."/>
            <person name="Jia M."/>
            <person name="Peters R.J."/>
            <person name="Huang L."/>
            <person name="Gao W."/>
        </authorList>
    </citation>
    <scope>NUCLEOTIDE SEQUENCE [LARGE SCALE GENOMIC DNA]</scope>
    <source>
        <strain evidence="12">cv. XIE 37</strain>
        <tissue evidence="11">Leaf</tissue>
    </source>
</reference>
<dbReference type="PANTHER" id="PTHR33203">
    <property type="entry name" value="OLEOSIN"/>
    <property type="match status" value="1"/>
</dbReference>
<dbReference type="GO" id="GO:0048608">
    <property type="term" value="P:reproductive structure development"/>
    <property type="evidence" value="ECO:0007669"/>
    <property type="project" value="UniProtKB-ARBA"/>
</dbReference>
<keyword evidence="12" id="KW-1185">Reference proteome</keyword>
<evidence type="ECO:0000256" key="4">
    <source>
        <dbReference type="ARBA" id="ARBA00010858"/>
    </source>
</evidence>
<evidence type="ECO:0000256" key="5">
    <source>
        <dbReference type="ARBA" id="ARBA00022677"/>
    </source>
</evidence>
<keyword evidence="5" id="KW-0551">Lipid droplet</keyword>
<sequence>MADQSRQVRQTLYGDSAPTSRNAVKVLTAATIGAGLSFLSGLTLTGTVIGLIVVTPLLVLCSPVLVPAAIALFLTFAGFVFSGGCGAVGISVLMWIYQYVAGKHPPGADQLDQGKEKLATKAREMKEKARGYGQQVQQKAQETTQGS</sequence>
<evidence type="ECO:0000313" key="12">
    <source>
        <dbReference type="Proteomes" id="UP000593562"/>
    </source>
</evidence>
<keyword evidence="7 10" id="KW-1133">Transmembrane helix</keyword>
<dbReference type="AlphaFoldDB" id="A0A7J7DAD7"/>
<proteinExistence type="inferred from homology"/>
<dbReference type="InterPro" id="IPR000136">
    <property type="entry name" value="Oleosin"/>
</dbReference>
<comment type="caution">
    <text evidence="11">The sequence shown here is derived from an EMBL/GenBank/DDBJ whole genome shotgun (WGS) entry which is preliminary data.</text>
</comment>
<dbReference type="GO" id="GO:0016020">
    <property type="term" value="C:membrane"/>
    <property type="evidence" value="ECO:0007669"/>
    <property type="project" value="UniProtKB-SubCell"/>
</dbReference>
<evidence type="ECO:0000256" key="6">
    <source>
        <dbReference type="ARBA" id="ARBA00022692"/>
    </source>
</evidence>
<organism evidence="11 12">
    <name type="scientific">Tripterygium wilfordii</name>
    <name type="common">Thunder God vine</name>
    <dbReference type="NCBI Taxonomy" id="458696"/>
    <lineage>
        <taxon>Eukaryota</taxon>
        <taxon>Viridiplantae</taxon>
        <taxon>Streptophyta</taxon>
        <taxon>Embryophyta</taxon>
        <taxon>Tracheophyta</taxon>
        <taxon>Spermatophyta</taxon>
        <taxon>Magnoliopsida</taxon>
        <taxon>eudicotyledons</taxon>
        <taxon>Gunneridae</taxon>
        <taxon>Pentapetalae</taxon>
        <taxon>rosids</taxon>
        <taxon>fabids</taxon>
        <taxon>Celastrales</taxon>
        <taxon>Celastraceae</taxon>
        <taxon>Tripterygium</taxon>
    </lineage>
</organism>
<feature type="transmembrane region" description="Helical" evidence="10">
    <location>
        <begin position="65"/>
        <end position="97"/>
    </location>
</feature>
<dbReference type="GO" id="GO:0019915">
    <property type="term" value="P:lipid storage"/>
    <property type="evidence" value="ECO:0007669"/>
    <property type="project" value="TreeGrafter"/>
</dbReference>
<dbReference type="EMBL" id="JAAARO010000009">
    <property type="protein sequence ID" value="KAF5743218.1"/>
    <property type="molecule type" value="Genomic_DNA"/>
</dbReference>
<dbReference type="Pfam" id="PF01277">
    <property type="entry name" value="Oleosin"/>
    <property type="match status" value="1"/>
</dbReference>
<feature type="region of interest" description="Disordered" evidence="9">
    <location>
        <begin position="124"/>
        <end position="147"/>
    </location>
</feature>
<comment type="function">
    <text evidence="1">May have a structural role to stabilize the lipid body during desiccation of the seed by preventing coalescence of the oil. Probably interacts with both lipid and phospholipid moieties of lipid bodies. May also provide recognition signals for specific lipase anchorage in lipolysis during seedling growth.</text>
</comment>
<evidence type="ECO:0000256" key="2">
    <source>
        <dbReference type="ARBA" id="ARBA00004141"/>
    </source>
</evidence>
<evidence type="ECO:0000256" key="3">
    <source>
        <dbReference type="ARBA" id="ARBA00004502"/>
    </source>
</evidence>
<evidence type="ECO:0000256" key="9">
    <source>
        <dbReference type="SAM" id="MobiDB-lite"/>
    </source>
</evidence>
<keyword evidence="6 10" id="KW-0812">Transmembrane</keyword>
<protein>
    <submittedName>
        <fullName evidence="11">Oleosin 1-like</fullName>
    </submittedName>
</protein>
<keyword evidence="8 10" id="KW-0472">Membrane</keyword>
<dbReference type="GO" id="GO:0009791">
    <property type="term" value="P:post-embryonic development"/>
    <property type="evidence" value="ECO:0007669"/>
    <property type="project" value="UniProtKB-ARBA"/>
</dbReference>
<dbReference type="GO" id="GO:0012511">
    <property type="term" value="C:monolayer-surrounded lipid storage body"/>
    <property type="evidence" value="ECO:0007669"/>
    <property type="project" value="InterPro"/>
</dbReference>
<accession>A0A7J7DAD7</accession>
<evidence type="ECO:0000256" key="8">
    <source>
        <dbReference type="ARBA" id="ARBA00023136"/>
    </source>
</evidence>
<name>A0A7J7DAD7_TRIWF</name>
<feature type="transmembrane region" description="Helical" evidence="10">
    <location>
        <begin position="26"/>
        <end position="59"/>
    </location>
</feature>
<comment type="similarity">
    <text evidence="4">Belongs to the oleosin family.</text>
</comment>
<evidence type="ECO:0000256" key="1">
    <source>
        <dbReference type="ARBA" id="ARBA00002582"/>
    </source>
</evidence>
<dbReference type="InParanoid" id="A0A7J7DAD7"/>
<feature type="compositionally biased region" description="Low complexity" evidence="9">
    <location>
        <begin position="134"/>
        <end position="147"/>
    </location>
</feature>
<gene>
    <name evidence="11" type="ORF">HS088_TW09G01283</name>
</gene>
<evidence type="ECO:0000313" key="11">
    <source>
        <dbReference type="EMBL" id="KAF5743218.1"/>
    </source>
</evidence>
<evidence type="ECO:0000256" key="10">
    <source>
        <dbReference type="SAM" id="Phobius"/>
    </source>
</evidence>
<dbReference type="PANTHER" id="PTHR33203:SF24">
    <property type="entry name" value="OLEOSIN"/>
    <property type="match status" value="1"/>
</dbReference>